<comment type="subunit">
    <text evidence="1">Component of the ribosome quality control complex (RQC).</text>
</comment>
<dbReference type="GO" id="GO:1990112">
    <property type="term" value="C:RQC complex"/>
    <property type="evidence" value="ECO:0007669"/>
    <property type="project" value="UniProtKB-UniRule"/>
</dbReference>
<dbReference type="EC" id="2.3.2.27" evidence="1"/>
<dbReference type="GO" id="GO:0072344">
    <property type="term" value="P:rescue of stalled ribosome"/>
    <property type="evidence" value="ECO:0007669"/>
    <property type="project" value="UniProtKB-UniRule"/>
</dbReference>
<keyword evidence="1" id="KW-0808">Transferase</keyword>
<sequence length="113" mass="12649">MTLLSTCEELCESIMVGVCVGEFAVVQPLSVEYSCVLAYLLAWKLLLSFFKASPSHLRVQYSLYLKKSLHKLLLHLFRLMPENPAYIGQGAEPVSKETKTFFTESLSLDVNSG</sequence>
<reference evidence="3" key="1">
    <citation type="journal article" date="2014" name="Nat. Commun.">
        <title>The rainbow trout genome provides novel insights into evolution after whole-genome duplication in vertebrates.</title>
        <authorList>
            <person name="Berthelot C."/>
            <person name="Brunet F."/>
            <person name="Chalopin D."/>
            <person name="Juanchich A."/>
            <person name="Bernard M."/>
            <person name="Noel B."/>
            <person name="Bento P."/>
            <person name="Da Silva C."/>
            <person name="Labadie K."/>
            <person name="Alberti A."/>
            <person name="Aury J.M."/>
            <person name="Louis A."/>
            <person name="Dehais P."/>
            <person name="Bardou P."/>
            <person name="Montfort J."/>
            <person name="Klopp C."/>
            <person name="Cabau C."/>
            <person name="Gaspin C."/>
            <person name="Thorgaard G.H."/>
            <person name="Boussaha M."/>
            <person name="Quillet E."/>
            <person name="Guyomard R."/>
            <person name="Galiana D."/>
            <person name="Bobe J."/>
            <person name="Volff J.N."/>
            <person name="Genet C."/>
            <person name="Wincker P."/>
            <person name="Jaillon O."/>
            <person name="Roest Crollius H."/>
            <person name="Guiguen Y."/>
        </authorList>
    </citation>
    <scope>NUCLEOTIDE SEQUENCE [LARGE SCALE GENOMIC DNA]</scope>
</reference>
<dbReference type="GO" id="GO:1990116">
    <property type="term" value="P:ribosome-associated ubiquitin-dependent protein catabolic process"/>
    <property type="evidence" value="ECO:0007669"/>
    <property type="project" value="UniProtKB-UniRule"/>
</dbReference>
<dbReference type="GO" id="GO:0016567">
    <property type="term" value="P:protein ubiquitination"/>
    <property type="evidence" value="ECO:0007669"/>
    <property type="project" value="UniProtKB-UniPathway"/>
</dbReference>
<reference evidence="3" key="2">
    <citation type="submission" date="2014-03" db="EMBL/GenBank/DDBJ databases">
        <authorList>
            <person name="Genoscope - CEA"/>
        </authorList>
    </citation>
    <scope>NUCLEOTIDE SEQUENCE</scope>
</reference>
<dbReference type="GO" id="GO:0043023">
    <property type="term" value="F:ribosomal large subunit binding"/>
    <property type="evidence" value="ECO:0007669"/>
    <property type="project" value="TreeGrafter"/>
</dbReference>
<accession>A0A061AFP3</accession>
<comment type="similarity">
    <text evidence="1">Belongs to the LTN1 family.</text>
</comment>
<dbReference type="GO" id="GO:0008270">
    <property type="term" value="F:zinc ion binding"/>
    <property type="evidence" value="ECO:0007669"/>
    <property type="project" value="UniProtKB-KW"/>
</dbReference>
<dbReference type="PANTHER" id="PTHR12389">
    <property type="entry name" value="ZINC FINGER PROTEIN 294"/>
    <property type="match status" value="1"/>
</dbReference>
<dbReference type="PaxDb" id="8022-A0A061AFP3"/>
<dbReference type="InterPro" id="IPR054477">
    <property type="entry name" value="LTN1_E3_ligase_6th"/>
</dbReference>
<proteinExistence type="inferred from homology"/>
<comment type="catalytic activity">
    <reaction evidence="1">
        <text>S-ubiquitinyl-[E2 ubiquitin-conjugating enzyme]-L-cysteine + [acceptor protein]-L-lysine = [E2 ubiquitin-conjugating enzyme]-L-cysteine + N(6)-ubiquitinyl-[acceptor protein]-L-lysine.</text>
        <dbReference type="EC" id="2.3.2.27"/>
    </reaction>
</comment>
<dbReference type="PANTHER" id="PTHR12389:SF0">
    <property type="entry name" value="E3 UBIQUITIN-PROTEIN LIGASE LISTERIN"/>
    <property type="match status" value="1"/>
</dbReference>
<name>A0A061AFP3_ONCMY</name>
<gene>
    <name evidence="3" type="ORF">GSONMT00056310001</name>
</gene>
<keyword evidence="1" id="KW-0833">Ubl conjugation pathway</keyword>
<keyword evidence="1" id="KW-0479">Metal-binding</keyword>
<evidence type="ECO:0000313" key="4">
    <source>
        <dbReference type="Proteomes" id="UP000193380"/>
    </source>
</evidence>
<protein>
    <recommendedName>
        <fullName evidence="1">E3 ubiquitin-protein ligase listerin</fullName>
        <ecNumber evidence="1">2.3.2.27</ecNumber>
    </recommendedName>
    <alternativeName>
        <fullName evidence="1">RING-type E3 ubiquitin transferase listerin</fullName>
    </alternativeName>
</protein>
<dbReference type="EMBL" id="FR981626">
    <property type="protein sequence ID" value="CDR18986.1"/>
    <property type="molecule type" value="Genomic_DNA"/>
</dbReference>
<evidence type="ECO:0000256" key="1">
    <source>
        <dbReference type="RuleBase" id="RU367090"/>
    </source>
</evidence>
<dbReference type="Proteomes" id="UP000193380">
    <property type="component" value="Unassembled WGS sequence"/>
</dbReference>
<dbReference type="AlphaFoldDB" id="A0A061AFP3"/>
<comment type="pathway">
    <text evidence="1">Protein modification; protein ubiquitination.</text>
</comment>
<keyword evidence="1" id="KW-0863">Zinc-finger</keyword>
<dbReference type="InterPro" id="IPR039795">
    <property type="entry name" value="LTN1/Rkr1"/>
</dbReference>
<organism evidence="3 4">
    <name type="scientific">Oncorhynchus mykiss</name>
    <name type="common">Rainbow trout</name>
    <name type="synonym">Salmo gairdneri</name>
    <dbReference type="NCBI Taxonomy" id="8022"/>
    <lineage>
        <taxon>Eukaryota</taxon>
        <taxon>Metazoa</taxon>
        <taxon>Chordata</taxon>
        <taxon>Craniata</taxon>
        <taxon>Vertebrata</taxon>
        <taxon>Euteleostomi</taxon>
        <taxon>Actinopterygii</taxon>
        <taxon>Neopterygii</taxon>
        <taxon>Teleostei</taxon>
        <taxon>Protacanthopterygii</taxon>
        <taxon>Salmoniformes</taxon>
        <taxon>Salmonidae</taxon>
        <taxon>Salmoninae</taxon>
        <taxon>Oncorhynchus</taxon>
    </lineage>
</organism>
<dbReference type="Pfam" id="PF22999">
    <property type="entry name" value="LTN1_E3_ligase_6th"/>
    <property type="match status" value="1"/>
</dbReference>
<dbReference type="GO" id="GO:0061630">
    <property type="term" value="F:ubiquitin protein ligase activity"/>
    <property type="evidence" value="ECO:0007669"/>
    <property type="project" value="UniProtKB-UniRule"/>
</dbReference>
<evidence type="ECO:0000259" key="2">
    <source>
        <dbReference type="Pfam" id="PF22999"/>
    </source>
</evidence>
<dbReference type="UniPathway" id="UPA00143"/>
<feature type="domain" description="E3 ubiquitin-protein ligase listerin HEAT repeat region" evidence="2">
    <location>
        <begin position="6"/>
        <end position="111"/>
    </location>
</feature>
<dbReference type="STRING" id="8022.A0A061AFP3"/>
<comment type="function">
    <text evidence="1">E3 ubiquitin-protein ligase. Component of the ribosome quality control complex (RQC), a ribosome-associated complex that mediates ubiquitination and extraction of incompletely synthesized nascent chains for proteasomal degradation.</text>
</comment>
<dbReference type="GO" id="GO:0005829">
    <property type="term" value="C:cytosol"/>
    <property type="evidence" value="ECO:0007669"/>
    <property type="project" value="UniProtKB-UniRule"/>
</dbReference>
<evidence type="ECO:0000313" key="3">
    <source>
        <dbReference type="EMBL" id="CDR18986.1"/>
    </source>
</evidence>
<keyword evidence="1" id="KW-0862">Zinc</keyword>